<proteinExistence type="predicted"/>
<accession>A0A645JCK9</accession>
<comment type="caution">
    <text evidence="1">The sequence shown here is derived from an EMBL/GenBank/DDBJ whole genome shotgun (WGS) entry which is preliminary data.</text>
</comment>
<gene>
    <name evidence="1" type="ORF">SDC9_208910</name>
</gene>
<sequence>MHTQVHLKQFPQRNIVFDIAHGLVRIHVRTSHNRIDFLRIGVGIVYLYRRHIG</sequence>
<reference evidence="1" key="1">
    <citation type="submission" date="2019-08" db="EMBL/GenBank/DDBJ databases">
        <authorList>
            <person name="Kucharzyk K."/>
            <person name="Murdoch R.W."/>
            <person name="Higgins S."/>
            <person name="Loffler F."/>
        </authorList>
    </citation>
    <scope>NUCLEOTIDE SEQUENCE</scope>
</reference>
<dbReference type="EMBL" id="VSSQ01137402">
    <property type="protein sequence ID" value="MPN61176.1"/>
    <property type="molecule type" value="Genomic_DNA"/>
</dbReference>
<evidence type="ECO:0000313" key="1">
    <source>
        <dbReference type="EMBL" id="MPN61176.1"/>
    </source>
</evidence>
<dbReference type="AlphaFoldDB" id="A0A645JCK9"/>
<name>A0A645JCK9_9ZZZZ</name>
<protein>
    <submittedName>
        <fullName evidence="1">Uncharacterized protein</fullName>
    </submittedName>
</protein>
<organism evidence="1">
    <name type="scientific">bioreactor metagenome</name>
    <dbReference type="NCBI Taxonomy" id="1076179"/>
    <lineage>
        <taxon>unclassified sequences</taxon>
        <taxon>metagenomes</taxon>
        <taxon>ecological metagenomes</taxon>
    </lineage>
</organism>